<evidence type="ECO:0000256" key="1">
    <source>
        <dbReference type="SAM" id="MobiDB-lite"/>
    </source>
</evidence>
<feature type="region of interest" description="Disordered" evidence="1">
    <location>
        <begin position="318"/>
        <end position="341"/>
    </location>
</feature>
<sequence length="699" mass="76966">MDLRMLETFQKRVEESAKATVIIRETNDPKKLRKFSTGFVVGHLGVGSSCVIFTAGHVATSCLVKLEVVFYGHPDKVFPATIILHLPRAEILILKVEKPKEIETGKLVFESKDKWDLGFLEPLAAVSHPSGREFSAGLSIVNRPEFKNTTIKEYASEMELFDHSLQFAAGSSGAALINIRGHVAGLQAGELVSDYVALSGEPIWDALACRKEKAEGLWKDIVAVCLSDLVLGYDHVKFIRSILCCLKQAVHVKFIDRALREYIGKVVHSNGNLNDVITRYVRYVTIKNMPNIAASSYPYSPSHPPYSFHPSSPPSDPYSPSYSPCSTHPSSPPSGSWVNSSVNKEPGDLGISSIANSQCLLPVQQVTDLYHPLALRHFLLGTQYLSPADQYISQIEKASEAVFQIYQTLQDCQDAVSSLQEGSVDALSEPRGESVCIKDAAQECIRSLQSDTKKVSNDLQSFSLLNFAVPKALELMNWSLSLLKVKEQQQSVIQSLVELEKEVGVALDVFGLLCLNYSEVLEQLKCKALNRSGLEQVQGDAAKVDDKALASEDVGGWKNDGRVNRTSDGEMNDMADLQCSSPTQQPRGTDYMEQISHWNSQKFGKNLKVEDNSGLLMGKINDAIANMPEELQNDPAAREKRFFDIFDKDQHGPMQCMGQNVTPTMIYGRRGGAPISAPILSRLWGPNCCFIGGAHCCCL</sequence>
<feature type="region of interest" description="Disordered" evidence="1">
    <location>
        <begin position="568"/>
        <end position="589"/>
    </location>
</feature>
<dbReference type="PANTHER" id="PTHR10890:SF26">
    <property type="entry name" value="CYSTEINE--TRNA LIGASE 1, CYTOPLASMIC-RELATED"/>
    <property type="match status" value="1"/>
</dbReference>
<feature type="compositionally biased region" description="Polar residues" evidence="1">
    <location>
        <begin position="578"/>
        <end position="587"/>
    </location>
</feature>
<reference evidence="2" key="2">
    <citation type="submission" date="2023-05" db="EMBL/GenBank/DDBJ databases">
        <authorList>
            <person name="Schelkunov M.I."/>
        </authorList>
    </citation>
    <scope>NUCLEOTIDE SEQUENCE</scope>
    <source>
        <strain evidence="2">Hsosn_3</strain>
        <tissue evidence="2">Leaf</tissue>
    </source>
</reference>
<dbReference type="AlphaFoldDB" id="A0AAD8I8P8"/>
<dbReference type="EMBL" id="JAUIZM010000006">
    <property type="protein sequence ID" value="KAK1380855.1"/>
    <property type="molecule type" value="Genomic_DNA"/>
</dbReference>
<protein>
    <recommendedName>
        <fullName evidence="4">Serine protease</fullName>
    </recommendedName>
</protein>
<organism evidence="2 3">
    <name type="scientific">Heracleum sosnowskyi</name>
    <dbReference type="NCBI Taxonomy" id="360622"/>
    <lineage>
        <taxon>Eukaryota</taxon>
        <taxon>Viridiplantae</taxon>
        <taxon>Streptophyta</taxon>
        <taxon>Embryophyta</taxon>
        <taxon>Tracheophyta</taxon>
        <taxon>Spermatophyta</taxon>
        <taxon>Magnoliopsida</taxon>
        <taxon>eudicotyledons</taxon>
        <taxon>Gunneridae</taxon>
        <taxon>Pentapetalae</taxon>
        <taxon>asterids</taxon>
        <taxon>campanulids</taxon>
        <taxon>Apiales</taxon>
        <taxon>Apiaceae</taxon>
        <taxon>Apioideae</taxon>
        <taxon>apioid superclade</taxon>
        <taxon>Tordylieae</taxon>
        <taxon>Tordyliinae</taxon>
        <taxon>Heracleum</taxon>
    </lineage>
</organism>
<dbReference type="InterPro" id="IPR009003">
    <property type="entry name" value="Peptidase_S1_PA"/>
</dbReference>
<dbReference type="SUPFAM" id="SSF50494">
    <property type="entry name" value="Trypsin-like serine proteases"/>
    <property type="match status" value="1"/>
</dbReference>
<dbReference type="GO" id="GO:0004817">
    <property type="term" value="F:cysteine-tRNA ligase activity"/>
    <property type="evidence" value="ECO:0007669"/>
    <property type="project" value="TreeGrafter"/>
</dbReference>
<dbReference type="Pfam" id="PF13365">
    <property type="entry name" value="Trypsin_2"/>
    <property type="match status" value="1"/>
</dbReference>
<evidence type="ECO:0000313" key="3">
    <source>
        <dbReference type="Proteomes" id="UP001237642"/>
    </source>
</evidence>
<dbReference type="GO" id="GO:0005524">
    <property type="term" value="F:ATP binding"/>
    <property type="evidence" value="ECO:0007669"/>
    <property type="project" value="TreeGrafter"/>
</dbReference>
<accession>A0AAD8I8P8</accession>
<keyword evidence="3" id="KW-1185">Reference proteome</keyword>
<comment type="caution">
    <text evidence="2">The sequence shown here is derived from an EMBL/GenBank/DDBJ whole genome shotgun (WGS) entry which is preliminary data.</text>
</comment>
<evidence type="ECO:0008006" key="4">
    <source>
        <dbReference type="Google" id="ProtNLM"/>
    </source>
</evidence>
<proteinExistence type="predicted"/>
<dbReference type="InterPro" id="IPR024909">
    <property type="entry name" value="Cys-tRNA/MSH_ligase"/>
</dbReference>
<reference evidence="2" key="1">
    <citation type="submission" date="2023-02" db="EMBL/GenBank/DDBJ databases">
        <title>Genome of toxic invasive species Heracleum sosnowskyi carries increased number of genes despite the absence of recent whole-genome duplications.</title>
        <authorList>
            <person name="Schelkunov M."/>
            <person name="Shtratnikova V."/>
            <person name="Makarenko M."/>
            <person name="Klepikova A."/>
            <person name="Omelchenko D."/>
            <person name="Novikova G."/>
            <person name="Obukhova E."/>
            <person name="Bogdanov V."/>
            <person name="Penin A."/>
            <person name="Logacheva M."/>
        </authorList>
    </citation>
    <scope>NUCLEOTIDE SEQUENCE</scope>
    <source>
        <strain evidence="2">Hsosn_3</strain>
        <tissue evidence="2">Leaf</tissue>
    </source>
</reference>
<dbReference type="Gene3D" id="2.40.10.120">
    <property type="match status" value="1"/>
</dbReference>
<evidence type="ECO:0000313" key="2">
    <source>
        <dbReference type="EMBL" id="KAK1380855.1"/>
    </source>
</evidence>
<dbReference type="Proteomes" id="UP001237642">
    <property type="component" value="Unassembled WGS sequence"/>
</dbReference>
<dbReference type="GO" id="GO:0006423">
    <property type="term" value="P:cysteinyl-tRNA aminoacylation"/>
    <property type="evidence" value="ECO:0007669"/>
    <property type="project" value="TreeGrafter"/>
</dbReference>
<dbReference type="PANTHER" id="PTHR10890">
    <property type="entry name" value="CYSTEINYL-TRNA SYNTHETASE"/>
    <property type="match status" value="1"/>
</dbReference>
<name>A0AAD8I8P8_9APIA</name>
<dbReference type="GO" id="GO:0005737">
    <property type="term" value="C:cytoplasm"/>
    <property type="evidence" value="ECO:0007669"/>
    <property type="project" value="TreeGrafter"/>
</dbReference>
<gene>
    <name evidence="2" type="ORF">POM88_027599</name>
</gene>